<dbReference type="Pfam" id="PF11831">
    <property type="entry name" value="Myb_Cef"/>
    <property type="match status" value="1"/>
</dbReference>
<reference evidence="6 7" key="1">
    <citation type="submission" date="2009-11" db="EMBL/GenBank/DDBJ databases">
        <title>Annotation of Allomyces macrogynus ATCC 38327.</title>
        <authorList>
            <consortium name="The Broad Institute Genome Sequencing Platform"/>
            <person name="Russ C."/>
            <person name="Cuomo C."/>
            <person name="Burger G."/>
            <person name="Gray M.W."/>
            <person name="Holland P.W.H."/>
            <person name="King N."/>
            <person name="Lang F.B.F."/>
            <person name="Roger A.J."/>
            <person name="Ruiz-Trillo I."/>
            <person name="Young S.K."/>
            <person name="Zeng Q."/>
            <person name="Gargeya S."/>
            <person name="Fitzgerald M."/>
            <person name="Haas B."/>
            <person name="Abouelleil A."/>
            <person name="Alvarado L."/>
            <person name="Arachchi H.M."/>
            <person name="Berlin A."/>
            <person name="Chapman S.B."/>
            <person name="Gearin G."/>
            <person name="Goldberg J."/>
            <person name="Griggs A."/>
            <person name="Gujja S."/>
            <person name="Hansen M."/>
            <person name="Heiman D."/>
            <person name="Howarth C."/>
            <person name="Larimer J."/>
            <person name="Lui A."/>
            <person name="MacDonald P.J.P."/>
            <person name="McCowen C."/>
            <person name="Montmayeur A."/>
            <person name="Murphy C."/>
            <person name="Neiman D."/>
            <person name="Pearson M."/>
            <person name="Priest M."/>
            <person name="Roberts A."/>
            <person name="Saif S."/>
            <person name="Shea T."/>
            <person name="Sisk P."/>
            <person name="Stolte C."/>
            <person name="Sykes S."/>
            <person name="Wortman J."/>
            <person name="Nusbaum C."/>
            <person name="Birren B."/>
        </authorList>
    </citation>
    <scope>NUCLEOTIDE SEQUENCE [LARGE SCALE GENOMIC DNA]</scope>
    <source>
        <strain evidence="6 7">ATCC 38327</strain>
    </source>
</reference>
<evidence type="ECO:0000256" key="2">
    <source>
        <dbReference type="ARBA" id="ARBA00023242"/>
    </source>
</evidence>
<dbReference type="InterPro" id="IPR021786">
    <property type="entry name" value="Cdc5p/Cef1_C"/>
</dbReference>
<keyword evidence="1" id="KW-0238">DNA-binding</keyword>
<organism evidence="6 7">
    <name type="scientific">Allomyces macrogynus (strain ATCC 38327)</name>
    <name type="common">Allomyces javanicus var. macrogynus</name>
    <dbReference type="NCBI Taxonomy" id="578462"/>
    <lineage>
        <taxon>Eukaryota</taxon>
        <taxon>Fungi</taxon>
        <taxon>Fungi incertae sedis</taxon>
        <taxon>Blastocladiomycota</taxon>
        <taxon>Blastocladiomycetes</taxon>
        <taxon>Blastocladiales</taxon>
        <taxon>Blastocladiaceae</taxon>
        <taxon>Allomyces</taxon>
    </lineage>
</organism>
<reference evidence="7" key="2">
    <citation type="submission" date="2009-11" db="EMBL/GenBank/DDBJ databases">
        <title>The Genome Sequence of Allomyces macrogynus strain ATCC 38327.</title>
        <authorList>
            <consortium name="The Broad Institute Genome Sequencing Platform"/>
            <person name="Russ C."/>
            <person name="Cuomo C."/>
            <person name="Shea T."/>
            <person name="Young S.K."/>
            <person name="Zeng Q."/>
            <person name="Koehrsen M."/>
            <person name="Haas B."/>
            <person name="Borodovsky M."/>
            <person name="Guigo R."/>
            <person name="Alvarado L."/>
            <person name="Berlin A."/>
            <person name="Borenstein D."/>
            <person name="Chen Z."/>
            <person name="Engels R."/>
            <person name="Freedman E."/>
            <person name="Gellesch M."/>
            <person name="Goldberg J."/>
            <person name="Griggs A."/>
            <person name="Gujja S."/>
            <person name="Heiman D."/>
            <person name="Hepburn T."/>
            <person name="Howarth C."/>
            <person name="Jen D."/>
            <person name="Larson L."/>
            <person name="Lewis B."/>
            <person name="Mehta T."/>
            <person name="Park D."/>
            <person name="Pearson M."/>
            <person name="Roberts A."/>
            <person name="Saif S."/>
            <person name="Shenoy N."/>
            <person name="Sisk P."/>
            <person name="Stolte C."/>
            <person name="Sykes S."/>
            <person name="Walk T."/>
            <person name="White J."/>
            <person name="Yandava C."/>
            <person name="Burger G."/>
            <person name="Gray M.W."/>
            <person name="Holland P.W.H."/>
            <person name="King N."/>
            <person name="Lang F.B.F."/>
            <person name="Roger A.J."/>
            <person name="Ruiz-Trillo I."/>
            <person name="Lander E."/>
            <person name="Nusbaum C."/>
        </authorList>
    </citation>
    <scope>NUCLEOTIDE SEQUENCE [LARGE SCALE GENOMIC DNA]</scope>
    <source>
        <strain evidence="7">ATCC 38327</strain>
    </source>
</reference>
<dbReference type="PANTHER" id="PTHR45885">
    <property type="entry name" value="CELL DIVISION CYCLE 5-LIKE PROTEIN"/>
    <property type="match status" value="1"/>
</dbReference>
<dbReference type="PANTHER" id="PTHR45885:SF1">
    <property type="entry name" value="CELL DIVISION CYCLE 5-LIKE PROTEIN"/>
    <property type="match status" value="1"/>
</dbReference>
<dbReference type="EMBL" id="GG745351">
    <property type="protein sequence ID" value="KNE66679.1"/>
    <property type="molecule type" value="Genomic_DNA"/>
</dbReference>
<dbReference type="InterPro" id="IPR047242">
    <property type="entry name" value="CDC5L/Cef1"/>
</dbReference>
<dbReference type="eggNOG" id="KOG0050">
    <property type="taxonomic scope" value="Eukaryota"/>
</dbReference>
<feature type="region of interest" description="Disordered" evidence="4">
    <location>
        <begin position="267"/>
        <end position="290"/>
    </location>
</feature>
<evidence type="ECO:0000256" key="3">
    <source>
        <dbReference type="SAM" id="Coils"/>
    </source>
</evidence>
<evidence type="ECO:0000313" key="7">
    <source>
        <dbReference type="Proteomes" id="UP000054350"/>
    </source>
</evidence>
<dbReference type="OrthoDB" id="1410009at2759"/>
<name>A0A0L0SWG0_ALLM3</name>
<feature type="region of interest" description="Disordered" evidence="4">
    <location>
        <begin position="179"/>
        <end position="235"/>
    </location>
</feature>
<dbReference type="STRING" id="578462.A0A0L0SWG0"/>
<protein>
    <recommendedName>
        <fullName evidence="5">Pre-mRNA splicing factor component Cdc5p/Cef1 C-terminal domain-containing protein</fullName>
    </recommendedName>
</protein>
<dbReference type="GO" id="GO:0005681">
    <property type="term" value="C:spliceosomal complex"/>
    <property type="evidence" value="ECO:0007669"/>
    <property type="project" value="TreeGrafter"/>
</dbReference>
<proteinExistence type="predicted"/>
<feature type="coiled-coil region" evidence="3">
    <location>
        <begin position="505"/>
        <end position="532"/>
    </location>
</feature>
<feature type="compositionally biased region" description="Basic and acidic residues" evidence="4">
    <location>
        <begin position="42"/>
        <end position="54"/>
    </location>
</feature>
<evidence type="ECO:0000259" key="5">
    <source>
        <dbReference type="Pfam" id="PF11831"/>
    </source>
</evidence>
<feature type="region of interest" description="Disordered" evidence="4">
    <location>
        <begin position="42"/>
        <end position="61"/>
    </location>
</feature>
<feature type="domain" description="Pre-mRNA splicing factor component Cdc5p/Cef1 C-terminal" evidence="5">
    <location>
        <begin position="186"/>
        <end position="395"/>
    </location>
</feature>
<accession>A0A0L0SWG0</accession>
<keyword evidence="7" id="KW-1185">Reference proteome</keyword>
<evidence type="ECO:0000256" key="1">
    <source>
        <dbReference type="ARBA" id="ARBA00023125"/>
    </source>
</evidence>
<evidence type="ECO:0000256" key="4">
    <source>
        <dbReference type="SAM" id="MobiDB-lite"/>
    </source>
</evidence>
<dbReference type="GO" id="GO:0000974">
    <property type="term" value="C:Prp19 complex"/>
    <property type="evidence" value="ECO:0007669"/>
    <property type="project" value="InterPro"/>
</dbReference>
<keyword evidence="3" id="KW-0175">Coiled coil</keyword>
<dbReference type="VEuPathDB" id="FungiDB:AMAG_19493"/>
<evidence type="ECO:0000313" key="6">
    <source>
        <dbReference type="EMBL" id="KNE66679.1"/>
    </source>
</evidence>
<gene>
    <name evidence="6" type="ORF">AMAG_19493</name>
</gene>
<feature type="compositionally biased region" description="Low complexity" evidence="4">
    <location>
        <begin position="200"/>
        <end position="215"/>
    </location>
</feature>
<dbReference type="GO" id="GO:0003677">
    <property type="term" value="F:DNA binding"/>
    <property type="evidence" value="ECO:0007669"/>
    <property type="project" value="UniProtKB-KW"/>
</dbReference>
<dbReference type="Proteomes" id="UP000054350">
    <property type="component" value="Unassembled WGS sequence"/>
</dbReference>
<keyword evidence="2" id="KW-0539">Nucleus</keyword>
<dbReference type="AlphaFoldDB" id="A0A0L0SWG0"/>
<sequence>MDYNTDIPFQRAPMPGFYDTAAELNKPSGQSLGDVLLSQLEGKRKAEREADARKRDAKKRKLREEREGVAFVAAGTKAATIFDTEKTTKRAPLHLPAPQVTTEEIERLAKMGATAVPVDVDMSGPESDLVSEYAMTPVRMPQRTPRMAVVDSVRQQARSLVQARDLNTPLLGEVQPEHQLEPATSILPPSQTPRPGVPMTPSVAATPRTSASATPYRDRMGINTPSHVGSGLDTPRDARHYLRARNQLKQALLSLPKPKNDFQIVVPDSSASEAESAAAGVRGGRRADRSDLEKADLAAAAQEAEAAQQLRSQAVARNLPRPMYLPTLDALLEASLYPPSSALFAAEMLVVREMIALLARDALEYPVAGAPPVEPIEYADVTVAQLAAARDLIDAHLLADHPLVPIPDASDLVLDARTGLVYAARDVENWAVVHSAAHAAVAEAATRAAKVEKRATVTLGGYMARAQALATKLQQSTEALHRYVDDLAAVQALRVDETRAIPIRLQEADQEVLEAKREQRELQARYQELMAEWMQLGGGQ</sequence>
<feature type="compositionally biased region" description="Low complexity" evidence="4">
    <location>
        <begin position="268"/>
        <end position="280"/>
    </location>
</feature>
<dbReference type="GO" id="GO:0000398">
    <property type="term" value="P:mRNA splicing, via spliceosome"/>
    <property type="evidence" value="ECO:0007669"/>
    <property type="project" value="InterPro"/>
</dbReference>
<dbReference type="OMA" id="ARDVENW"/>